<keyword evidence="2" id="KW-0472">Membrane</keyword>
<dbReference type="SUPFAM" id="SSF51126">
    <property type="entry name" value="Pectin lyase-like"/>
    <property type="match status" value="2"/>
</dbReference>
<keyword evidence="2" id="KW-1133">Transmembrane helix</keyword>
<gene>
    <name evidence="5" type="ORF">GCM10010918_32500</name>
</gene>
<evidence type="ECO:0000259" key="4">
    <source>
        <dbReference type="Pfam" id="PF12708"/>
    </source>
</evidence>
<dbReference type="Gene3D" id="2.160.20.10">
    <property type="entry name" value="Single-stranded right-handed beta-helix, Pectin lyase-like"/>
    <property type="match status" value="2"/>
</dbReference>
<evidence type="ECO:0000313" key="5">
    <source>
        <dbReference type="EMBL" id="GGG73947.1"/>
    </source>
</evidence>
<keyword evidence="2" id="KW-0812">Transmembrane</keyword>
<dbReference type="Proteomes" id="UP000600247">
    <property type="component" value="Unassembled WGS sequence"/>
</dbReference>
<feature type="region of interest" description="Disordered" evidence="1">
    <location>
        <begin position="872"/>
        <end position="907"/>
    </location>
</feature>
<feature type="signal peptide" evidence="3">
    <location>
        <begin position="1"/>
        <end position="25"/>
    </location>
</feature>
<keyword evidence="6" id="KW-1185">Reference proteome</keyword>
<feature type="chain" id="PRO_5037000311" description="Rhamnogalacturonase A/B/Epimerase-like pectate lyase domain-containing protein" evidence="3">
    <location>
        <begin position="26"/>
        <end position="955"/>
    </location>
</feature>
<sequence>MSKKLLIMLMLTLCITHLGVMPVSAAQTAPEWKLIESAYETADTFVAAYSVRDFGALGDGETDVTAIFQQLLDELGKIGGGTLFVPEGKYAIKGSLLIPKGVTLRGEWSKPVRGQQVKGTILMAYGGRGDENAAPLVTMEPSSAIRDLSIWYPEQLPDQITPYPPAIVFGKPNYFGNDFCNAKNITFVNAYTGLMFSRENGGSSPVLNGLYGTPLSRGVEIDNIADVGRIEWIDFSPDYWSGSGLPNAPAAGSAYEQWIYENGTGIVMRRNDWSYTGYITIDGYNKGFHLGPSIASPGSIPNGHNYELTFTGNKTAIYAETVSGDGVMFTRIHIQDSETGIAVGAATSGVLQLNGSDINASLHAISVDPTSETKLIVQQSTVAGGDVTVAGGTLMASDSDFNNAAPQIRITDNARAILTGNRFSGTPEITDTSKFISTIDHAAVNMAKLPVFPDAVPETHKPARMALYVVTEAPFRAKNDGKTDNTAAIQAALNKAALEGGGVVFLPPGKYKVLGHLTVPTGVELKGSVDNSTVPTGPGSVLEAYADRNNPKGEPFLKLSEGSGVRGITINYPEQLASQLPNIASYPYAIQAAGKDVYIVNVGLRAVYNGVDLFTHKADNHYIDYVTGHVFKNAIKVGGGSEGGKIYNMHFNQIVYAAGSESKFGEWANAPSMDNNKPVYEYGYNQLDFMILGDVKGETLYNNFHYGSRSGMLLVEENGRGPTGISVGLGIDGAQKGLVFESAGEAGFDLINSQIVSINGSEEARYVETGSAFASEIRLFSADFWGAPTYGVSVGNGNLKLQAVNFHNSGDWGFARLMDEGKLYLDNSVVGSTKALLNAKGEPKLFAQSSIINSIGTYLKEMGLWKNNQTQNAYAKPAQSETKPTPAAEEKEAETAAPTEAPAQTTSGTSGWNWIYTGIGLLVVLAAVSFVLIRRYRASDRRTHNSAGPKGKEMK</sequence>
<dbReference type="InterPro" id="IPR012334">
    <property type="entry name" value="Pectin_lyas_fold"/>
</dbReference>
<dbReference type="InterPro" id="IPR024535">
    <property type="entry name" value="RHGA/B-epi-like_pectate_lyase"/>
</dbReference>
<protein>
    <recommendedName>
        <fullName evidence="4">Rhamnogalacturonase A/B/Epimerase-like pectate lyase domain-containing protein</fullName>
    </recommendedName>
</protein>
<dbReference type="Pfam" id="PF12708">
    <property type="entry name" value="Pect-lyase_RHGA_epim"/>
    <property type="match status" value="2"/>
</dbReference>
<evidence type="ECO:0000313" key="6">
    <source>
        <dbReference type="Proteomes" id="UP000600247"/>
    </source>
</evidence>
<feature type="transmembrane region" description="Helical" evidence="2">
    <location>
        <begin position="914"/>
        <end position="933"/>
    </location>
</feature>
<proteinExistence type="predicted"/>
<dbReference type="PANTHER" id="PTHR31339">
    <property type="entry name" value="PECTIN LYASE-RELATED"/>
    <property type="match status" value="1"/>
</dbReference>
<evidence type="ECO:0000256" key="2">
    <source>
        <dbReference type="SAM" id="Phobius"/>
    </source>
</evidence>
<reference evidence="5 6" key="1">
    <citation type="journal article" date="2014" name="Int. J. Syst. Evol. Microbiol.">
        <title>Complete genome sequence of Corynebacterium casei LMG S-19264T (=DSM 44701T), isolated from a smear-ripened cheese.</title>
        <authorList>
            <consortium name="US DOE Joint Genome Institute (JGI-PGF)"/>
            <person name="Walter F."/>
            <person name="Albersmeier A."/>
            <person name="Kalinowski J."/>
            <person name="Ruckert C."/>
        </authorList>
    </citation>
    <scope>NUCLEOTIDE SEQUENCE [LARGE SCALE GENOMIC DNA]</scope>
    <source>
        <strain evidence="5 6">CGMCC 1.15286</strain>
    </source>
</reference>
<dbReference type="EMBL" id="BMHY01000005">
    <property type="protein sequence ID" value="GGG73947.1"/>
    <property type="molecule type" value="Genomic_DNA"/>
</dbReference>
<dbReference type="InterPro" id="IPR011050">
    <property type="entry name" value="Pectin_lyase_fold/virulence"/>
</dbReference>
<dbReference type="RefSeq" id="WP_188890222.1">
    <property type="nucleotide sequence ID" value="NZ_BMHY01000005.1"/>
</dbReference>
<keyword evidence="3" id="KW-0732">Signal</keyword>
<organism evidence="5 6">
    <name type="scientific">Paenibacillus radicis</name>
    <name type="common">ex Gao et al. 2016</name>
    <dbReference type="NCBI Taxonomy" id="1737354"/>
    <lineage>
        <taxon>Bacteria</taxon>
        <taxon>Bacillati</taxon>
        <taxon>Bacillota</taxon>
        <taxon>Bacilli</taxon>
        <taxon>Bacillales</taxon>
        <taxon>Paenibacillaceae</taxon>
        <taxon>Paenibacillus</taxon>
    </lineage>
</organism>
<comment type="caution">
    <text evidence="5">The sequence shown here is derived from an EMBL/GenBank/DDBJ whole genome shotgun (WGS) entry which is preliminary data.</text>
</comment>
<accession>A0A917M350</accession>
<dbReference type="InterPro" id="IPR051801">
    <property type="entry name" value="GH28_Enzymes"/>
</dbReference>
<evidence type="ECO:0000256" key="3">
    <source>
        <dbReference type="SAM" id="SignalP"/>
    </source>
</evidence>
<name>A0A917M350_9BACL</name>
<feature type="compositionally biased region" description="Low complexity" evidence="1">
    <location>
        <begin position="895"/>
        <end position="906"/>
    </location>
</feature>
<dbReference type="AlphaFoldDB" id="A0A917M350"/>
<feature type="domain" description="Rhamnogalacturonase A/B/Epimerase-like pectate lyase" evidence="4">
    <location>
        <begin position="475"/>
        <end position="538"/>
    </location>
</feature>
<feature type="domain" description="Rhamnogalacturonase A/B/Epimerase-like pectate lyase" evidence="4">
    <location>
        <begin position="50"/>
        <end position="111"/>
    </location>
</feature>
<evidence type="ECO:0000256" key="1">
    <source>
        <dbReference type="SAM" id="MobiDB-lite"/>
    </source>
</evidence>